<feature type="compositionally biased region" description="Polar residues" evidence="1">
    <location>
        <begin position="71"/>
        <end position="88"/>
    </location>
</feature>
<proteinExistence type="predicted"/>
<gene>
    <name evidence="2" type="ORF">HUJ06_010488</name>
</gene>
<dbReference type="Proteomes" id="UP000607653">
    <property type="component" value="Unassembled WGS sequence"/>
</dbReference>
<name>A0A822YGL2_NELNU</name>
<feature type="compositionally biased region" description="Polar residues" evidence="1">
    <location>
        <begin position="19"/>
        <end position="29"/>
    </location>
</feature>
<sequence>MLLTPKPAAPIIAYHKRSSISTKAYSTTSIDRKGEQRPVTATVDEKPVVDRKQVDDSFATVADDKKKTREWPTTSGVRSSRTGNNKGHTNTTANKNSNANARQTTPPSSNPVLASMGSADREGSLEPKAKRKNNNTQRIS</sequence>
<evidence type="ECO:0000313" key="3">
    <source>
        <dbReference type="Proteomes" id="UP000607653"/>
    </source>
</evidence>
<feature type="compositionally biased region" description="Low complexity" evidence="1">
    <location>
        <begin position="89"/>
        <end position="101"/>
    </location>
</feature>
<feature type="compositionally biased region" description="Basic and acidic residues" evidence="1">
    <location>
        <begin position="119"/>
        <end position="128"/>
    </location>
</feature>
<dbReference type="EMBL" id="DUZY01000003">
    <property type="protein sequence ID" value="DAD31637.1"/>
    <property type="molecule type" value="Genomic_DNA"/>
</dbReference>
<feature type="region of interest" description="Disordered" evidence="1">
    <location>
        <begin position="18"/>
        <end position="48"/>
    </location>
</feature>
<dbReference type="AlphaFoldDB" id="A0A822YGL2"/>
<protein>
    <submittedName>
        <fullName evidence="2">Uncharacterized protein</fullName>
    </submittedName>
</protein>
<reference evidence="2 3" key="1">
    <citation type="journal article" date="2020" name="Mol. Biol. Evol.">
        <title>Distinct Expression and Methylation Patterns for Genes with Different Fates following a Single Whole-Genome Duplication in Flowering Plants.</title>
        <authorList>
            <person name="Shi T."/>
            <person name="Rahmani R.S."/>
            <person name="Gugger P.F."/>
            <person name="Wang M."/>
            <person name="Li H."/>
            <person name="Zhang Y."/>
            <person name="Li Z."/>
            <person name="Wang Q."/>
            <person name="Van de Peer Y."/>
            <person name="Marchal K."/>
            <person name="Chen J."/>
        </authorList>
    </citation>
    <scope>NUCLEOTIDE SEQUENCE [LARGE SCALE GENOMIC DNA]</scope>
    <source>
        <tissue evidence="2">Leaf</tissue>
    </source>
</reference>
<evidence type="ECO:0000313" key="2">
    <source>
        <dbReference type="EMBL" id="DAD31637.1"/>
    </source>
</evidence>
<feature type="compositionally biased region" description="Polar residues" evidence="1">
    <location>
        <begin position="102"/>
        <end position="112"/>
    </location>
</feature>
<evidence type="ECO:0000256" key="1">
    <source>
        <dbReference type="SAM" id="MobiDB-lite"/>
    </source>
</evidence>
<feature type="region of interest" description="Disordered" evidence="1">
    <location>
        <begin position="60"/>
        <end position="140"/>
    </location>
</feature>
<organism evidence="2 3">
    <name type="scientific">Nelumbo nucifera</name>
    <name type="common">Sacred lotus</name>
    <dbReference type="NCBI Taxonomy" id="4432"/>
    <lineage>
        <taxon>Eukaryota</taxon>
        <taxon>Viridiplantae</taxon>
        <taxon>Streptophyta</taxon>
        <taxon>Embryophyta</taxon>
        <taxon>Tracheophyta</taxon>
        <taxon>Spermatophyta</taxon>
        <taxon>Magnoliopsida</taxon>
        <taxon>Proteales</taxon>
        <taxon>Nelumbonaceae</taxon>
        <taxon>Nelumbo</taxon>
    </lineage>
</organism>
<keyword evidence="3" id="KW-1185">Reference proteome</keyword>
<accession>A0A822YGL2</accession>
<comment type="caution">
    <text evidence="2">The sequence shown here is derived from an EMBL/GenBank/DDBJ whole genome shotgun (WGS) entry which is preliminary data.</text>
</comment>